<keyword evidence="6" id="KW-0828">Tyrosine catabolism</keyword>
<dbReference type="FunFam" id="2.60.120.10:FF:000034">
    <property type="entry name" value="Homogentisate 1,2-dioxygenase"/>
    <property type="match status" value="1"/>
</dbReference>
<keyword evidence="9 12" id="KW-0408">Iron</keyword>
<dbReference type="InterPro" id="IPR011051">
    <property type="entry name" value="RmlC_Cupin_sf"/>
</dbReference>
<evidence type="ECO:0000256" key="7">
    <source>
        <dbReference type="ARBA" id="ARBA00022964"/>
    </source>
</evidence>
<comment type="pathway">
    <text evidence="2">Amino-acid degradation; L-phenylalanine degradation; acetoacetate and fumarate from L-phenylalanine: step 4/6.</text>
</comment>
<dbReference type="Pfam" id="PF20510">
    <property type="entry name" value="HgmA_N"/>
    <property type="match status" value="1"/>
</dbReference>
<evidence type="ECO:0000259" key="14">
    <source>
        <dbReference type="Pfam" id="PF20510"/>
    </source>
</evidence>
<feature type="binding site" evidence="12">
    <location>
        <position position="373"/>
    </location>
    <ligand>
        <name>homogentisate</name>
        <dbReference type="ChEBI" id="CHEBI:16169"/>
    </ligand>
</feature>
<dbReference type="Gene3D" id="2.60.120.10">
    <property type="entry name" value="Jelly Rolls"/>
    <property type="match status" value="1"/>
</dbReference>
<evidence type="ECO:0000256" key="2">
    <source>
        <dbReference type="ARBA" id="ARBA00004704"/>
    </source>
</evidence>
<feature type="binding site" evidence="12">
    <location>
        <position position="395"/>
    </location>
    <ligand>
        <name>Fe cation</name>
        <dbReference type="ChEBI" id="CHEBI:24875"/>
    </ligand>
</feature>
<evidence type="ECO:0000256" key="10">
    <source>
        <dbReference type="ARBA" id="ARBA00023232"/>
    </source>
</evidence>
<protein>
    <recommendedName>
        <fullName evidence="4">homogentisate 1,2-dioxygenase</fullName>
        <ecNumber evidence="4">1.13.11.5</ecNumber>
    </recommendedName>
</protein>
<evidence type="ECO:0000256" key="11">
    <source>
        <dbReference type="PIRSR" id="PIRSR605708-1"/>
    </source>
</evidence>
<feature type="active site" description="Proton acceptor" evidence="11">
    <location>
        <position position="315"/>
    </location>
</feature>
<evidence type="ECO:0000256" key="9">
    <source>
        <dbReference type="ARBA" id="ARBA00023004"/>
    </source>
</evidence>
<evidence type="ECO:0000313" key="15">
    <source>
        <dbReference type="EMBL" id="CAD9132698.1"/>
    </source>
</evidence>
<dbReference type="Pfam" id="PF04209">
    <property type="entry name" value="HgmA_C"/>
    <property type="match status" value="1"/>
</dbReference>
<feature type="binding site" evidence="12">
    <location>
        <position position="395"/>
    </location>
    <ligand>
        <name>homogentisate</name>
        <dbReference type="ChEBI" id="CHEBI:16169"/>
    </ligand>
</feature>
<dbReference type="PANTHER" id="PTHR11056">
    <property type="entry name" value="HOMOGENTISATE 1,2-DIOXYGENASE"/>
    <property type="match status" value="1"/>
</dbReference>
<evidence type="ECO:0000256" key="4">
    <source>
        <dbReference type="ARBA" id="ARBA00013127"/>
    </source>
</evidence>
<keyword evidence="5 12" id="KW-0479">Metal-binding</keyword>
<reference evidence="15" key="1">
    <citation type="submission" date="2021-01" db="EMBL/GenBank/DDBJ databases">
        <authorList>
            <person name="Corre E."/>
            <person name="Pelletier E."/>
            <person name="Niang G."/>
            <person name="Scheremetjew M."/>
            <person name="Finn R."/>
            <person name="Kale V."/>
            <person name="Holt S."/>
            <person name="Cochrane G."/>
            <person name="Meng A."/>
            <person name="Brown T."/>
            <person name="Cohen L."/>
        </authorList>
    </citation>
    <scope>NUCLEOTIDE SEQUENCE</scope>
    <source>
        <strain evidence="15">CCAP 1951/1</strain>
    </source>
</reference>
<evidence type="ECO:0000256" key="5">
    <source>
        <dbReference type="ARBA" id="ARBA00022723"/>
    </source>
</evidence>
<name>A0A7S1MIK8_NEODS</name>
<accession>A0A7S1MIK8</accession>
<comment type="cofactor">
    <cofactor evidence="1 12">
        <name>Fe cation</name>
        <dbReference type="ChEBI" id="CHEBI:24875"/>
    </cofactor>
</comment>
<feature type="domain" description="Homogentisate 1,2-dioxygenase C-terminal" evidence="13">
    <location>
        <begin position="304"/>
        <end position="456"/>
    </location>
</feature>
<dbReference type="CDD" id="cd07000">
    <property type="entry name" value="cupin_HGO_N"/>
    <property type="match status" value="1"/>
</dbReference>
<dbReference type="GO" id="GO:0006572">
    <property type="term" value="P:L-tyrosine catabolic process"/>
    <property type="evidence" value="ECO:0007669"/>
    <property type="project" value="UniProtKB-KW"/>
</dbReference>
<feature type="binding site" evidence="12">
    <location>
        <position position="364"/>
    </location>
    <ligand>
        <name>Fe cation</name>
        <dbReference type="ChEBI" id="CHEBI:24875"/>
    </ligand>
</feature>
<keyword evidence="8" id="KW-0560">Oxidoreductase</keyword>
<keyword evidence="7" id="KW-0223">Dioxygenase</keyword>
<dbReference type="UniPathway" id="UPA00139">
    <property type="reaction ID" value="UER00339"/>
</dbReference>
<keyword evidence="10" id="KW-0585">Phenylalanine catabolism</keyword>
<dbReference type="GO" id="GO:0046872">
    <property type="term" value="F:metal ion binding"/>
    <property type="evidence" value="ECO:0007669"/>
    <property type="project" value="UniProtKB-KW"/>
</dbReference>
<dbReference type="AlphaFoldDB" id="A0A7S1MIK8"/>
<dbReference type="PANTHER" id="PTHR11056:SF0">
    <property type="entry name" value="HOMOGENTISATE 1,2-DIOXYGENASE"/>
    <property type="match status" value="1"/>
</dbReference>
<dbReference type="InterPro" id="IPR046452">
    <property type="entry name" value="HgmA_N"/>
</dbReference>
<feature type="binding site" evidence="12">
    <location>
        <position position="358"/>
    </location>
    <ligand>
        <name>Fe cation</name>
        <dbReference type="ChEBI" id="CHEBI:24875"/>
    </ligand>
</feature>
<evidence type="ECO:0000256" key="3">
    <source>
        <dbReference type="ARBA" id="ARBA00007757"/>
    </source>
</evidence>
<dbReference type="InterPro" id="IPR014710">
    <property type="entry name" value="RmlC-like_jellyroll"/>
</dbReference>
<evidence type="ECO:0000259" key="13">
    <source>
        <dbReference type="Pfam" id="PF04209"/>
    </source>
</evidence>
<organism evidence="15">
    <name type="scientific">Neobodo designis</name>
    <name type="common">Flagellated protozoan</name>
    <name type="synonym">Bodo designis</name>
    <dbReference type="NCBI Taxonomy" id="312471"/>
    <lineage>
        <taxon>Eukaryota</taxon>
        <taxon>Discoba</taxon>
        <taxon>Euglenozoa</taxon>
        <taxon>Kinetoplastea</taxon>
        <taxon>Metakinetoplastina</taxon>
        <taxon>Neobodonida</taxon>
        <taxon>Neobodo</taxon>
    </lineage>
</organism>
<comment type="similarity">
    <text evidence="3">Belongs to the homogentisate dioxygenase family.</text>
</comment>
<dbReference type="SUPFAM" id="SSF51182">
    <property type="entry name" value="RmlC-like cupins"/>
    <property type="match status" value="1"/>
</dbReference>
<proteinExistence type="inferred from homology"/>
<dbReference type="GO" id="GO:0004411">
    <property type="term" value="F:homogentisate 1,2-dioxygenase activity"/>
    <property type="evidence" value="ECO:0007669"/>
    <property type="project" value="UniProtKB-EC"/>
</dbReference>
<dbReference type="EC" id="1.13.11.5" evidence="4"/>
<evidence type="ECO:0000256" key="6">
    <source>
        <dbReference type="ARBA" id="ARBA00022878"/>
    </source>
</evidence>
<gene>
    <name evidence="15" type="ORF">NDES1114_LOCUS23364</name>
</gene>
<feature type="domain" description="Homogentisate 1,2-dioxygenase N-terminal" evidence="14">
    <location>
        <begin position="27"/>
        <end position="302"/>
    </location>
</feature>
<dbReference type="GO" id="GO:0005737">
    <property type="term" value="C:cytoplasm"/>
    <property type="evidence" value="ECO:0007669"/>
    <property type="project" value="TreeGrafter"/>
</dbReference>
<dbReference type="GO" id="GO:0006559">
    <property type="term" value="P:L-phenylalanine catabolic process"/>
    <property type="evidence" value="ECO:0007669"/>
    <property type="project" value="UniProtKB-UniPathway"/>
</dbReference>
<evidence type="ECO:0000256" key="1">
    <source>
        <dbReference type="ARBA" id="ARBA00001962"/>
    </source>
</evidence>
<dbReference type="EMBL" id="HBGF01034835">
    <property type="protein sequence ID" value="CAD9132698.1"/>
    <property type="molecule type" value="Transcribed_RNA"/>
</dbReference>
<evidence type="ECO:0000256" key="8">
    <source>
        <dbReference type="ARBA" id="ARBA00023002"/>
    </source>
</evidence>
<sequence length="463" mass="51436">MSQRNNKQHRSESAAKAAPADEWASLKYITGFGGEVKSEVLEGALPPVGNTPQKCNYGLYAEQINGTAFTKVRHENRRTWCYRIKPSAEHDPFQPVAADYAPHLCDECDEGVPDQMRWMPPPIPSSTAKDSKSVNFVQGMSVYCGAGDSSMKAGIRCYVYTCNASMVNESFSSSDGDMLIVPQCGTLNITTEFGRMQVPSGFIAVIQRGIRFSVAVPAEGARGYVCEVFDSQFELPPLGAIGANGLSNPRDFETVTAWYEDRDASWTHYQKFTGRLFSHGIKYSPFNVAAWHGNYAPYRYDLAKFCVINSVSYDHLDPSIFCVLTAQTAEKGVACCDFVIFPPRWMVQENTFRPPYYHRNTMSEFMGNIRGVYEAKTDGGFLPGGATLHSPMAGHGPAADVHAKASNAKLAPMPPDENALAFMFESVYMMKMSKHALTHMRDQNYNQCWQGFPKHFNPAKQEP</sequence>
<dbReference type="InterPro" id="IPR005708">
    <property type="entry name" value="Homogentis_dOase"/>
</dbReference>
<dbReference type="NCBIfam" id="TIGR01015">
    <property type="entry name" value="hmgA"/>
    <property type="match status" value="1"/>
</dbReference>
<dbReference type="InterPro" id="IPR046451">
    <property type="entry name" value="HgmA_C"/>
</dbReference>
<evidence type="ECO:0000256" key="12">
    <source>
        <dbReference type="PIRSR" id="PIRSR605708-2"/>
    </source>
</evidence>